<dbReference type="EMBL" id="JANJQO010000055">
    <property type="protein sequence ID" value="KAJ2982847.1"/>
    <property type="molecule type" value="Genomic_DNA"/>
</dbReference>
<evidence type="ECO:0000313" key="2">
    <source>
        <dbReference type="Proteomes" id="UP001143910"/>
    </source>
</evidence>
<keyword evidence="2" id="KW-1185">Reference proteome</keyword>
<reference evidence="1" key="1">
    <citation type="submission" date="2022-08" db="EMBL/GenBank/DDBJ databases">
        <title>Genome Sequence of Lecanicillium fungicola.</title>
        <authorList>
            <person name="Buettner E."/>
        </authorList>
    </citation>
    <scope>NUCLEOTIDE SEQUENCE</scope>
    <source>
        <strain evidence="1">Babe33</strain>
    </source>
</reference>
<evidence type="ECO:0000313" key="1">
    <source>
        <dbReference type="EMBL" id="KAJ2982847.1"/>
    </source>
</evidence>
<organism evidence="1 2">
    <name type="scientific">Zarea fungicola</name>
    <dbReference type="NCBI Taxonomy" id="93591"/>
    <lineage>
        <taxon>Eukaryota</taxon>
        <taxon>Fungi</taxon>
        <taxon>Dikarya</taxon>
        <taxon>Ascomycota</taxon>
        <taxon>Pezizomycotina</taxon>
        <taxon>Sordariomycetes</taxon>
        <taxon>Hypocreomycetidae</taxon>
        <taxon>Hypocreales</taxon>
        <taxon>Cordycipitaceae</taxon>
        <taxon>Zarea</taxon>
    </lineage>
</organism>
<sequence length="350" mass="40104">MLMHHVNKLCHRIQELTDNKAEFNIGAALSAFTRDVSLEYLLNTKYNNLDELDFNEGLSSVLTRSGWLLRWSRYIPYLWVVLDKLPTKWMAHNTNGSMKSYYQYQQQNHAILKTAMESFIPSTEETDENCNVLYKIMTADIPTSHKTLPALQSEVFIIASAGFESTASVLRLIIFHIFSDRKILNQLRHEISSALGTSDSPNLKSIEQLPYLTAVIMEGLRLSPGLATRLARVSDKELIYKNWKIPAGVPVSMTTLHMHMDESIYPDPSHFNPERWMELEARKTLEKTFAPFSRGTRICLGISLARAELYLLLAALVTRFDFVFPSAKATDFECVRDDFVIVRRQQARYG</sequence>
<gene>
    <name evidence="1" type="ORF">NQ176_g1118</name>
</gene>
<comment type="caution">
    <text evidence="1">The sequence shown here is derived from an EMBL/GenBank/DDBJ whole genome shotgun (WGS) entry which is preliminary data.</text>
</comment>
<name>A0ACC1NVB5_9HYPO</name>
<protein>
    <submittedName>
        <fullName evidence="1">Uncharacterized protein</fullName>
    </submittedName>
</protein>
<proteinExistence type="predicted"/>
<dbReference type="Proteomes" id="UP001143910">
    <property type="component" value="Unassembled WGS sequence"/>
</dbReference>
<accession>A0ACC1NVB5</accession>